<evidence type="ECO:0000313" key="4">
    <source>
        <dbReference type="Proteomes" id="UP000005206"/>
    </source>
</evidence>
<dbReference type="PROSITE" id="PS50065">
    <property type="entry name" value="HMG_COA_REDUCTASE_4"/>
    <property type="match status" value="1"/>
</dbReference>
<sequence>MKEQARELGLIQTSQHDQDLSSIKVENCVGFTKVPLSLAGPLRIVGRGVDRRLYPPLVIYEAMLVASCPRGCKAFDSSGGVQVHVFEDGLSRGPVFIFKDPGAAIASHKAAPTLQDEFAGWSTSMGCFLKLKKLNPYPYGDAAGQNMTTKATSYARDML</sequence>
<dbReference type="AlphaFoldDB" id="C7ZB39"/>
<keyword evidence="2" id="KW-0560">Oxidoreductase</keyword>
<dbReference type="OrthoDB" id="310654at2759"/>
<dbReference type="Gene3D" id="3.90.770.10">
    <property type="entry name" value="3-hydroxy-3-methylglutaryl-coenzyme A Reductase, Chain A, domain 2"/>
    <property type="match status" value="1"/>
</dbReference>
<dbReference type="InterPro" id="IPR009023">
    <property type="entry name" value="HMG_CoA_Rdtase_NAD(P)-bd_sf"/>
</dbReference>
<dbReference type="PANTHER" id="PTHR10572">
    <property type="entry name" value="3-HYDROXY-3-METHYLGLUTARYL-COENZYME A REDUCTASE"/>
    <property type="match status" value="1"/>
</dbReference>
<dbReference type="RefSeq" id="XP_003044578.1">
    <property type="nucleotide sequence ID" value="XM_003044532.1"/>
</dbReference>
<dbReference type="GeneID" id="9672760"/>
<dbReference type="GO" id="GO:0015936">
    <property type="term" value="P:coenzyme A metabolic process"/>
    <property type="evidence" value="ECO:0007669"/>
    <property type="project" value="InterPro"/>
</dbReference>
<dbReference type="Proteomes" id="UP000005206">
    <property type="component" value="Chromosome 7"/>
</dbReference>
<dbReference type="InterPro" id="IPR009029">
    <property type="entry name" value="HMG_CoA_Rdtase_sub-bd_dom_sf"/>
</dbReference>
<dbReference type="SUPFAM" id="SSF56542">
    <property type="entry name" value="Substrate-binding domain of HMG-CoA reductase"/>
    <property type="match status" value="1"/>
</dbReference>
<dbReference type="Gene3D" id="3.30.70.420">
    <property type="entry name" value="Hydroxymethylglutaryl-CoA reductase, class I/II, NAD/NADP-binding domain"/>
    <property type="match status" value="1"/>
</dbReference>
<dbReference type="PRINTS" id="PR00071">
    <property type="entry name" value="HMGCOARDTASE"/>
</dbReference>
<dbReference type="eggNOG" id="KOG2480">
    <property type="taxonomic scope" value="Eukaryota"/>
</dbReference>
<comment type="similarity">
    <text evidence="1">Belongs to the HMG-CoA reductase family.</text>
</comment>
<accession>C7ZB39</accession>
<dbReference type="SUPFAM" id="SSF55035">
    <property type="entry name" value="NAD-binding domain of HMG-CoA reductase"/>
    <property type="match status" value="1"/>
</dbReference>
<dbReference type="Pfam" id="PF00368">
    <property type="entry name" value="HMG-CoA_red"/>
    <property type="match status" value="1"/>
</dbReference>
<dbReference type="InParanoid" id="C7ZB39"/>
<protein>
    <submittedName>
        <fullName evidence="3">Uncharacterized protein</fullName>
    </submittedName>
</protein>
<evidence type="ECO:0000313" key="3">
    <source>
        <dbReference type="EMBL" id="EEU38865.1"/>
    </source>
</evidence>
<dbReference type="VEuPathDB" id="FungiDB:NECHADRAFT_83196"/>
<gene>
    <name evidence="3" type="ORF">NECHADRAFT_83196</name>
</gene>
<dbReference type="STRING" id="660122.C7ZB39"/>
<dbReference type="KEGG" id="nhe:NECHADRAFT_83196"/>
<organism evidence="3 4">
    <name type="scientific">Fusarium vanettenii (strain ATCC MYA-4622 / CBS 123669 / FGSC 9596 / NRRL 45880 / 77-13-4)</name>
    <name type="common">Fusarium solani subsp. pisi</name>
    <dbReference type="NCBI Taxonomy" id="660122"/>
    <lineage>
        <taxon>Eukaryota</taxon>
        <taxon>Fungi</taxon>
        <taxon>Dikarya</taxon>
        <taxon>Ascomycota</taxon>
        <taxon>Pezizomycotina</taxon>
        <taxon>Sordariomycetes</taxon>
        <taxon>Hypocreomycetidae</taxon>
        <taxon>Hypocreales</taxon>
        <taxon>Nectriaceae</taxon>
        <taxon>Fusarium</taxon>
        <taxon>Fusarium solani species complex</taxon>
        <taxon>Fusarium vanettenii</taxon>
    </lineage>
</organism>
<proteinExistence type="inferred from homology"/>
<dbReference type="InterPro" id="IPR002202">
    <property type="entry name" value="HMG_CoA_Rdtase"/>
</dbReference>
<evidence type="ECO:0000256" key="2">
    <source>
        <dbReference type="ARBA" id="ARBA00023002"/>
    </source>
</evidence>
<dbReference type="EMBL" id="GG698914">
    <property type="protein sequence ID" value="EEU38865.1"/>
    <property type="molecule type" value="Genomic_DNA"/>
</dbReference>
<dbReference type="InterPro" id="IPR023074">
    <property type="entry name" value="HMG_CoA_Rdtase_cat_sf"/>
</dbReference>
<name>C7ZB39_FUSV7</name>
<dbReference type="PANTHER" id="PTHR10572:SF24">
    <property type="entry name" value="3-HYDROXY-3-METHYLGLUTARYL-COENZYME A REDUCTASE"/>
    <property type="match status" value="1"/>
</dbReference>
<keyword evidence="4" id="KW-1185">Reference proteome</keyword>
<dbReference type="HOGENOM" id="CLU_129635_0_0_1"/>
<reference evidence="3 4" key="1">
    <citation type="journal article" date="2009" name="PLoS Genet.">
        <title>The genome of Nectria haematococca: contribution of supernumerary chromosomes to gene expansion.</title>
        <authorList>
            <person name="Coleman J.J."/>
            <person name="Rounsley S.D."/>
            <person name="Rodriguez-Carres M."/>
            <person name="Kuo A."/>
            <person name="Wasmann C.C."/>
            <person name="Grimwood J."/>
            <person name="Schmutz J."/>
            <person name="Taga M."/>
            <person name="White G.J."/>
            <person name="Zhou S."/>
            <person name="Schwartz D.C."/>
            <person name="Freitag M."/>
            <person name="Ma L.J."/>
            <person name="Danchin E.G."/>
            <person name="Henrissat B."/>
            <person name="Coutinho P.M."/>
            <person name="Nelson D.R."/>
            <person name="Straney D."/>
            <person name="Napoli C.A."/>
            <person name="Barker B.M."/>
            <person name="Gribskov M."/>
            <person name="Rep M."/>
            <person name="Kroken S."/>
            <person name="Molnar I."/>
            <person name="Rensing C."/>
            <person name="Kennell J.C."/>
            <person name="Zamora J."/>
            <person name="Farman M.L."/>
            <person name="Selker E.U."/>
            <person name="Salamov A."/>
            <person name="Shapiro H."/>
            <person name="Pangilinan J."/>
            <person name="Lindquist E."/>
            <person name="Lamers C."/>
            <person name="Grigoriev I.V."/>
            <person name="Geiser D.M."/>
            <person name="Covert S.F."/>
            <person name="Temporini E."/>
            <person name="Vanetten H.D."/>
        </authorList>
    </citation>
    <scope>NUCLEOTIDE SEQUENCE [LARGE SCALE GENOMIC DNA]</scope>
    <source>
        <strain evidence="4">ATCC MYA-4622 / CBS 123669 / FGSC 9596 / NRRL 45880 / 77-13-4</strain>
    </source>
</reference>
<evidence type="ECO:0000256" key="1">
    <source>
        <dbReference type="ARBA" id="ARBA00007661"/>
    </source>
</evidence>
<dbReference type="GO" id="GO:0004420">
    <property type="term" value="F:hydroxymethylglutaryl-CoA reductase (NADPH) activity"/>
    <property type="evidence" value="ECO:0007669"/>
    <property type="project" value="InterPro"/>
</dbReference>